<evidence type="ECO:0000256" key="2">
    <source>
        <dbReference type="ARBA" id="ARBA00022598"/>
    </source>
</evidence>
<dbReference type="GO" id="GO:0000287">
    <property type="term" value="F:magnesium ion binding"/>
    <property type="evidence" value="ECO:0007669"/>
    <property type="project" value="UniProtKB-UniRule"/>
</dbReference>
<dbReference type="Pfam" id="PF00152">
    <property type="entry name" value="tRNA-synt_2"/>
    <property type="match status" value="1"/>
</dbReference>
<dbReference type="PANTHER" id="PTHR42918">
    <property type="entry name" value="LYSYL-TRNA SYNTHETASE"/>
    <property type="match status" value="1"/>
</dbReference>
<comment type="catalytic activity">
    <reaction evidence="8 9 10">
        <text>tRNA(Lys) + L-lysine + ATP = L-lysyl-tRNA(Lys) + AMP + diphosphate</text>
        <dbReference type="Rhea" id="RHEA:20792"/>
        <dbReference type="Rhea" id="RHEA-COMP:9696"/>
        <dbReference type="Rhea" id="RHEA-COMP:9697"/>
        <dbReference type="ChEBI" id="CHEBI:30616"/>
        <dbReference type="ChEBI" id="CHEBI:32551"/>
        <dbReference type="ChEBI" id="CHEBI:33019"/>
        <dbReference type="ChEBI" id="CHEBI:78442"/>
        <dbReference type="ChEBI" id="CHEBI:78529"/>
        <dbReference type="ChEBI" id="CHEBI:456215"/>
        <dbReference type="EC" id="6.1.1.6"/>
    </reaction>
</comment>
<dbReference type="GO" id="GO:0000049">
    <property type="term" value="F:tRNA binding"/>
    <property type="evidence" value="ECO:0007669"/>
    <property type="project" value="TreeGrafter"/>
</dbReference>
<keyword evidence="5 9" id="KW-0067">ATP-binding</keyword>
<comment type="caution">
    <text evidence="12">The sequence shown here is derived from an EMBL/GenBank/DDBJ whole genome shotgun (WGS) entry which is preliminary data.</text>
</comment>
<reference evidence="12 13" key="1">
    <citation type="submission" date="2016-10" db="EMBL/GenBank/DDBJ databases">
        <authorList>
            <person name="Varghese N."/>
            <person name="Submissions S."/>
        </authorList>
    </citation>
    <scope>NUCLEOTIDE SEQUENCE [LARGE SCALE GENOMIC DNA]</scope>
    <source>
        <strain evidence="12 13">DSM 20586</strain>
    </source>
</reference>
<dbReference type="GO" id="GO:0004824">
    <property type="term" value="F:lysine-tRNA ligase activity"/>
    <property type="evidence" value="ECO:0007669"/>
    <property type="project" value="UniProtKB-UniRule"/>
</dbReference>
<evidence type="ECO:0000313" key="13">
    <source>
        <dbReference type="Proteomes" id="UP000183687"/>
    </source>
</evidence>
<dbReference type="PRINTS" id="PR00982">
    <property type="entry name" value="TRNASYNTHLYS"/>
</dbReference>
<dbReference type="EMBL" id="FNSH01000001">
    <property type="protein sequence ID" value="SEB63137.1"/>
    <property type="molecule type" value="Genomic_DNA"/>
</dbReference>
<evidence type="ECO:0000256" key="4">
    <source>
        <dbReference type="ARBA" id="ARBA00022741"/>
    </source>
</evidence>
<dbReference type="PROSITE" id="PS50862">
    <property type="entry name" value="AA_TRNA_LIGASE_II"/>
    <property type="match status" value="1"/>
</dbReference>
<dbReference type="NCBIfam" id="NF001756">
    <property type="entry name" value="PRK00484.1"/>
    <property type="match status" value="1"/>
</dbReference>
<dbReference type="SUPFAM" id="SSF109604">
    <property type="entry name" value="HD-domain/PDEase-like"/>
    <property type="match status" value="1"/>
</dbReference>
<evidence type="ECO:0000256" key="10">
    <source>
        <dbReference type="RuleBase" id="RU000336"/>
    </source>
</evidence>
<dbReference type="InterPro" id="IPR002313">
    <property type="entry name" value="Lys-tRNA-ligase_II"/>
</dbReference>
<dbReference type="GO" id="GO:0005829">
    <property type="term" value="C:cytosol"/>
    <property type="evidence" value="ECO:0007669"/>
    <property type="project" value="TreeGrafter"/>
</dbReference>
<dbReference type="Gene3D" id="3.30.930.10">
    <property type="entry name" value="Bira Bifunctional Protein, Domain 2"/>
    <property type="match status" value="1"/>
</dbReference>
<keyword evidence="2 9" id="KW-0436">Ligase</keyword>
<evidence type="ECO:0000256" key="5">
    <source>
        <dbReference type="ARBA" id="ARBA00022840"/>
    </source>
</evidence>
<keyword evidence="6 9" id="KW-0648">Protein biosynthesis</keyword>
<dbReference type="InterPro" id="IPR006195">
    <property type="entry name" value="aa-tRNA-synth_II"/>
</dbReference>
<dbReference type="NCBIfam" id="TIGR00499">
    <property type="entry name" value="lysS_bact"/>
    <property type="match status" value="1"/>
</dbReference>
<gene>
    <name evidence="9" type="primary">lysS</name>
    <name evidence="12" type="ORF">SAMN04489746_0772</name>
</gene>
<dbReference type="InterPro" id="IPR044136">
    <property type="entry name" value="Lys-tRNA-ligase_II_N"/>
</dbReference>
<dbReference type="InterPro" id="IPR045864">
    <property type="entry name" value="aa-tRNA-synth_II/BPL/LPL"/>
</dbReference>
<keyword evidence="7 9" id="KW-0030">Aminoacyl-tRNA synthetase</keyword>
<accession>A0AB38A708</accession>
<evidence type="ECO:0000256" key="9">
    <source>
        <dbReference type="HAMAP-Rule" id="MF_00252"/>
    </source>
</evidence>
<feature type="binding site" evidence="9">
    <location>
        <position position="416"/>
    </location>
    <ligand>
        <name>Mg(2+)</name>
        <dbReference type="ChEBI" id="CHEBI:18420"/>
        <label>2</label>
    </ligand>
</feature>
<dbReference type="SUPFAM" id="SSF55681">
    <property type="entry name" value="Class II aaRS and biotin synthetases"/>
    <property type="match status" value="1"/>
</dbReference>
<dbReference type="Gene3D" id="2.40.50.140">
    <property type="entry name" value="Nucleic acid-binding proteins"/>
    <property type="match status" value="1"/>
</dbReference>
<dbReference type="SUPFAM" id="SSF50249">
    <property type="entry name" value="Nucleic acid-binding proteins"/>
    <property type="match status" value="1"/>
</dbReference>
<comment type="subcellular location">
    <subcellularLocation>
        <location evidence="9">Cytoplasm</location>
    </subcellularLocation>
</comment>
<keyword evidence="9" id="KW-0963">Cytoplasm</keyword>
<sequence length="706" mass="79322">MATDQETPVNINDERAIRRSKRQALIDAGIDPYPARSVVTAHAAELITKYADLADGENTEDVQSLTGRIRAFRRQGKLAFIVLQDVSDSIQLFCRCDVLGEAAWELLKQFDVGDIIGVTGPVVRTKRGELSIAAQNIQMLAKSCRPLPNKWSGLTDKETRYRQRYADLIVNPDVMATFRMRSRIISAIRRYMEESQSYIEVETPILQETLGGANARPFETHFNALDQECYLRIATELHLKRCIVGGMERVFEIGRQFRNEGMDQTHNPEFTSMEAYCAYSDLEGMKRLTEGLFQAVAAAVGKGEVLNYQGQQISLAVPFRSASMSELVSEVVGEQVSMETPLERLRALLNAHKLPYEKEWGVGRLIFTLYDELVEQTLVNPTFVCDYPVEVSPLAKRKPEDPRLTERFELVVAGHEYANAFTELNDPVDQEARFQAQVDAKAAGDDEAMEYDYDYVRALEYGMPPTGGVGYGIDRMVMLFCDEPSIRDVLLFPHMRPEALGAGSKKQQQAEQVLDAGISREKAFELLKQYNKDDYHLLHGQQVEALMCYFAKQYDPANEAFWGIVGLLHDLDWEVCGDDAQHTVKAAELLAEAGANPALAHCIQTHNYDINPELPEPSHKMECVLFAVDELSGLINACVRMRPSHSVMDFELKSLKKKFKNKSFAAGCDREVIKKGAELMGMELDELFSAVIAAEKELAGTTECFE</sequence>
<evidence type="ECO:0000256" key="8">
    <source>
        <dbReference type="ARBA" id="ARBA00048573"/>
    </source>
</evidence>
<comment type="subunit">
    <text evidence="9">Homodimer.</text>
</comment>
<comment type="cofactor">
    <cofactor evidence="9 10">
        <name>Mg(2+)</name>
        <dbReference type="ChEBI" id="CHEBI:18420"/>
    </cofactor>
    <text evidence="9 10">Binds 3 Mg(2+) ions per subunit.</text>
</comment>
<feature type="binding site" evidence="9">
    <location>
        <position position="409"/>
    </location>
    <ligand>
        <name>Mg(2+)</name>
        <dbReference type="ChEBI" id="CHEBI:18420"/>
        <label>1</label>
    </ligand>
</feature>
<feature type="binding site" evidence="9">
    <location>
        <position position="416"/>
    </location>
    <ligand>
        <name>Mg(2+)</name>
        <dbReference type="ChEBI" id="CHEBI:18420"/>
        <label>1</label>
    </ligand>
</feature>
<feature type="domain" description="Aminoacyl-transfer RNA synthetases class-II family profile" evidence="11">
    <location>
        <begin position="178"/>
        <end position="497"/>
    </location>
</feature>
<dbReference type="InterPro" id="IPR004365">
    <property type="entry name" value="NA-bd_OB_tRNA"/>
</dbReference>
<dbReference type="RefSeq" id="WP_057002081.1">
    <property type="nucleotide sequence ID" value="NZ_FNSH01000001.1"/>
</dbReference>
<dbReference type="AlphaFoldDB" id="A0AB38A708"/>
<evidence type="ECO:0000256" key="6">
    <source>
        <dbReference type="ARBA" id="ARBA00022917"/>
    </source>
</evidence>
<evidence type="ECO:0000259" key="11">
    <source>
        <dbReference type="PROSITE" id="PS50862"/>
    </source>
</evidence>
<dbReference type="Pfam" id="PF01336">
    <property type="entry name" value="tRNA_anti-codon"/>
    <property type="match status" value="1"/>
</dbReference>
<evidence type="ECO:0000313" key="12">
    <source>
        <dbReference type="EMBL" id="SEB63137.1"/>
    </source>
</evidence>
<protein>
    <recommendedName>
        <fullName evidence="9">Lysine--tRNA ligase</fullName>
        <ecNumber evidence="9">6.1.1.6</ecNumber>
    </recommendedName>
    <alternativeName>
        <fullName evidence="9">Lysyl-tRNA synthetase</fullName>
        <shortName evidence="9">LysRS</shortName>
    </alternativeName>
</protein>
<dbReference type="PANTHER" id="PTHR42918:SF15">
    <property type="entry name" value="LYSINE--TRNA LIGASE, CHLOROPLASTIC_MITOCHONDRIAL"/>
    <property type="match status" value="1"/>
</dbReference>
<dbReference type="Proteomes" id="UP000183687">
    <property type="component" value="Unassembled WGS sequence"/>
</dbReference>
<dbReference type="InterPro" id="IPR018149">
    <property type="entry name" value="Lys-tRNA-synth_II_C"/>
</dbReference>
<dbReference type="FunFam" id="2.40.50.140:FF:000024">
    <property type="entry name" value="Lysine--tRNA ligase"/>
    <property type="match status" value="1"/>
</dbReference>
<dbReference type="CDD" id="cd04322">
    <property type="entry name" value="LysRS_N"/>
    <property type="match status" value="1"/>
</dbReference>
<comment type="similarity">
    <text evidence="1 9">Belongs to the class-II aminoacyl-tRNA synthetase family.</text>
</comment>
<dbReference type="GO" id="GO:0005524">
    <property type="term" value="F:ATP binding"/>
    <property type="evidence" value="ECO:0007669"/>
    <property type="project" value="UniProtKB-UniRule"/>
</dbReference>
<proteinExistence type="inferred from homology"/>
<keyword evidence="4 9" id="KW-0547">Nucleotide-binding</keyword>
<dbReference type="EC" id="6.1.1.6" evidence="9"/>
<evidence type="ECO:0000256" key="1">
    <source>
        <dbReference type="ARBA" id="ARBA00008226"/>
    </source>
</evidence>
<evidence type="ECO:0000256" key="3">
    <source>
        <dbReference type="ARBA" id="ARBA00022723"/>
    </source>
</evidence>
<dbReference type="CDD" id="cd00775">
    <property type="entry name" value="LysRS_core"/>
    <property type="match status" value="1"/>
</dbReference>
<name>A0AB38A708_9ACTN</name>
<dbReference type="GO" id="GO:0006430">
    <property type="term" value="P:lysyl-tRNA aminoacylation"/>
    <property type="evidence" value="ECO:0007669"/>
    <property type="project" value="UniProtKB-UniRule"/>
</dbReference>
<keyword evidence="3 9" id="KW-0479">Metal-binding</keyword>
<organism evidence="12 13">
    <name type="scientific">Atopobium minutum</name>
    <dbReference type="NCBI Taxonomy" id="1381"/>
    <lineage>
        <taxon>Bacteria</taxon>
        <taxon>Bacillati</taxon>
        <taxon>Actinomycetota</taxon>
        <taxon>Coriobacteriia</taxon>
        <taxon>Coriobacteriales</taxon>
        <taxon>Atopobiaceae</taxon>
        <taxon>Atopobium</taxon>
    </lineage>
</organism>
<dbReference type="HAMAP" id="MF_00252">
    <property type="entry name" value="Lys_tRNA_synth_class2"/>
    <property type="match status" value="1"/>
</dbReference>
<dbReference type="InterPro" id="IPR004364">
    <property type="entry name" value="Aa-tRNA-synt_II"/>
</dbReference>
<dbReference type="InterPro" id="IPR012340">
    <property type="entry name" value="NA-bd_OB-fold"/>
</dbReference>
<evidence type="ECO:0000256" key="7">
    <source>
        <dbReference type="ARBA" id="ARBA00023146"/>
    </source>
</evidence>
<keyword evidence="9 10" id="KW-0460">Magnesium</keyword>